<dbReference type="PANTHER" id="PTHR43581:SF2">
    <property type="entry name" value="EXCINUCLEASE ATPASE SUBUNIT"/>
    <property type="match status" value="1"/>
</dbReference>
<dbReference type="GO" id="GO:0016887">
    <property type="term" value="F:ATP hydrolysis activity"/>
    <property type="evidence" value="ECO:0007669"/>
    <property type="project" value="InterPro"/>
</dbReference>
<dbReference type="Gene3D" id="3.40.50.300">
    <property type="entry name" value="P-loop containing nucleotide triphosphate hydrolases"/>
    <property type="match status" value="1"/>
</dbReference>
<sequence>MIYPQSFPNLFSSFSEEEVYGALSRLKEGRYATFYETELRIDEKIKSIPDFIVVDKEQGVLIVEVIGSHKDAIRTGKALDAAQQMLNKELEKLGLSSTIVVKSVVLEYHSIVYGNILDQWVDTYFVKNKGVISDDDFDKITNYLKINNKYYTPSGKLQGINLQNFKGIKKIILNHLPAESSWIFVTGENGFGKTCLLQGIALGLYGEDLNHLFNKPMGASSGSTLSYGEGPKVKLNVRTRAFGKKAINNYNYPKARDARNFRNICAYGASRLETYDDHNLKKEDNPILSLFTTKSLLRNIELNLILWSDSHLDVDLKKYHYTIQLLEKILNGMEISVSNTSKRVWYKEKREGMYFEPIIFDHLAAGYRSMIAMVGDILIRLFEAQPDIVEPAKLEGIVIIDELDLHWHPKWQKKLPGLLSELFPLVQFIASTHSPIPLLGAPEDSVFLKVNRTVEEGITVKRLKSMEERIKNLLPNYILTSAIFGMDDIKSVMNTDVKAINMEDSVDDELFYKMVDKKLETLFLDDKLEQDDSHK</sequence>
<gene>
    <name evidence="2" type="ORF">HELGO_WM39036</name>
</gene>
<feature type="domain" description="ATPase AAA-type core" evidence="1">
    <location>
        <begin position="184"/>
        <end position="435"/>
    </location>
</feature>
<dbReference type="Pfam" id="PF13304">
    <property type="entry name" value="AAA_21"/>
    <property type="match status" value="1"/>
</dbReference>
<dbReference type="EMBL" id="CACVAQ010000190">
    <property type="protein sequence ID" value="CAA6812688.1"/>
    <property type="molecule type" value="Genomic_DNA"/>
</dbReference>
<dbReference type="InterPro" id="IPR051396">
    <property type="entry name" value="Bact_Antivir_Def_Nuclease"/>
</dbReference>
<accession>A0A6S6SQG7</accession>
<name>A0A6S6SQG7_9BACT</name>
<dbReference type="InterPro" id="IPR003959">
    <property type="entry name" value="ATPase_AAA_core"/>
</dbReference>
<proteinExistence type="predicted"/>
<organism evidence="2">
    <name type="scientific">uncultured Aureispira sp</name>
    <dbReference type="NCBI Taxonomy" id="1331704"/>
    <lineage>
        <taxon>Bacteria</taxon>
        <taxon>Pseudomonadati</taxon>
        <taxon>Bacteroidota</taxon>
        <taxon>Saprospiria</taxon>
        <taxon>Saprospirales</taxon>
        <taxon>Saprospiraceae</taxon>
        <taxon>Aureispira</taxon>
        <taxon>environmental samples</taxon>
    </lineage>
</organism>
<protein>
    <submittedName>
        <fullName evidence="2">SMC domain protein</fullName>
    </submittedName>
</protein>
<evidence type="ECO:0000259" key="1">
    <source>
        <dbReference type="Pfam" id="PF13304"/>
    </source>
</evidence>
<evidence type="ECO:0000313" key="2">
    <source>
        <dbReference type="EMBL" id="CAA6812688.1"/>
    </source>
</evidence>
<reference evidence="2" key="1">
    <citation type="submission" date="2020-01" db="EMBL/GenBank/DDBJ databases">
        <authorList>
            <person name="Meier V. D."/>
            <person name="Meier V D."/>
        </authorList>
    </citation>
    <scope>NUCLEOTIDE SEQUENCE</scope>
    <source>
        <strain evidence="2">HLG_WM_MAG_10</strain>
    </source>
</reference>
<dbReference type="SUPFAM" id="SSF52540">
    <property type="entry name" value="P-loop containing nucleoside triphosphate hydrolases"/>
    <property type="match status" value="1"/>
</dbReference>
<dbReference type="InterPro" id="IPR027417">
    <property type="entry name" value="P-loop_NTPase"/>
</dbReference>
<dbReference type="PANTHER" id="PTHR43581">
    <property type="entry name" value="ATP/GTP PHOSPHATASE"/>
    <property type="match status" value="1"/>
</dbReference>
<dbReference type="GO" id="GO:0005524">
    <property type="term" value="F:ATP binding"/>
    <property type="evidence" value="ECO:0007669"/>
    <property type="project" value="InterPro"/>
</dbReference>
<dbReference type="AlphaFoldDB" id="A0A6S6SQG7"/>